<evidence type="ECO:0000313" key="5">
    <source>
        <dbReference type="RefSeq" id="XP_018474137.1"/>
    </source>
</evidence>
<dbReference type="RefSeq" id="XP_018474137.1">
    <property type="nucleotide sequence ID" value="XM_018618635.1"/>
</dbReference>
<feature type="region of interest" description="Disordered" evidence="1">
    <location>
        <begin position="340"/>
        <end position="392"/>
    </location>
</feature>
<dbReference type="OrthoDB" id="1112773at2759"/>
<sequence length="480" mass="52585">MEEKSEGDGDKNLGLAIEGSSGEAPLGTAGPSDPPPREASLRLAGSGESSPKSYAQKVRDVSTIGDEITVEMEITDGVADIKIPEEVFVDAVPLWESFLVGYFMGDAPHIGTIHSTVNRIWGSPSNGAKIDVQFISKRTVLFRIDNAQMRARVLKRRYWYIGDVPLAVNEWNPETAQSPPDLTAMPLWVDFRGVPGYLYSQKGLSFLSRAAGKFVKLHPQTERCTRLDVARVLVEVNLQKPLVHKLSFKDRDGCDASVAIEYPWLPPYCNLCKRWGHVEKECDAKITIIQRTQESLGGKEQGLESREREAVTGKEIVLDLIKELENTNVVASVGLKEAVSKNAGDGNNTGDLGKTDDGNQWKTPDQRERSISPPGQKVTNEEKGNSVSSSNGFEVLQNIQEEGEIMDDEESEEDGGGEETNVVGKVDGGKSEKARELEPGTKLNGMGANRGRKQSRKPIVSAKALMQAQNQSKRASSRKH</sequence>
<dbReference type="AlphaFoldDB" id="A0A6J0MNS3"/>
<dbReference type="Pfam" id="PF14111">
    <property type="entry name" value="DUF4283"/>
    <property type="match status" value="1"/>
</dbReference>
<feature type="compositionally biased region" description="Basic and acidic residues" evidence="1">
    <location>
        <begin position="1"/>
        <end position="11"/>
    </location>
</feature>
<evidence type="ECO:0000313" key="4">
    <source>
        <dbReference type="RefSeq" id="XP_018474132.1"/>
    </source>
</evidence>
<feature type="compositionally biased region" description="Basic and acidic residues" evidence="1">
    <location>
        <begin position="427"/>
        <end position="439"/>
    </location>
</feature>
<evidence type="ECO:0000313" key="3">
    <source>
        <dbReference type="Proteomes" id="UP000504610"/>
    </source>
</evidence>
<reference evidence="3" key="1">
    <citation type="journal article" date="2019" name="Database">
        <title>The radish genome database (RadishGD): an integrated information resource for radish genomics.</title>
        <authorList>
            <person name="Yu H.J."/>
            <person name="Baek S."/>
            <person name="Lee Y.J."/>
            <person name="Cho A."/>
            <person name="Mun J.H."/>
        </authorList>
    </citation>
    <scope>NUCLEOTIDE SEQUENCE [LARGE SCALE GENOMIC DNA]</scope>
    <source>
        <strain evidence="3">cv. WK10039</strain>
    </source>
</reference>
<dbReference type="KEGG" id="rsz:108845422"/>
<proteinExistence type="predicted"/>
<feature type="domain" description="DUF4283" evidence="2">
    <location>
        <begin position="94"/>
        <end position="176"/>
    </location>
</feature>
<dbReference type="PANTHER" id="PTHR31286:SF148">
    <property type="entry name" value="DUF4283 DOMAIN-CONTAINING PROTEIN"/>
    <property type="match status" value="1"/>
</dbReference>
<accession>A0A6J0MNS3</accession>
<evidence type="ECO:0000259" key="2">
    <source>
        <dbReference type="Pfam" id="PF14111"/>
    </source>
</evidence>
<reference evidence="4 5" key="2">
    <citation type="submission" date="2025-04" db="UniProtKB">
        <authorList>
            <consortium name="RefSeq"/>
        </authorList>
    </citation>
    <scope>IDENTIFICATION</scope>
    <source>
        <tissue evidence="4 5">Leaf</tissue>
    </source>
</reference>
<feature type="region of interest" description="Disordered" evidence="1">
    <location>
        <begin position="1"/>
        <end position="58"/>
    </location>
</feature>
<feature type="compositionally biased region" description="Acidic residues" evidence="1">
    <location>
        <begin position="404"/>
        <end position="417"/>
    </location>
</feature>
<keyword evidence="3" id="KW-1185">Reference proteome</keyword>
<protein>
    <submittedName>
        <fullName evidence="4">Uncharacterized protein LOC108845416</fullName>
    </submittedName>
    <submittedName>
        <fullName evidence="5">Uncharacterized protein LOC108845422</fullName>
    </submittedName>
</protein>
<gene>
    <name evidence="5" type="primary">LOC108845422</name>
    <name evidence="4" type="synonym">LOC108845416</name>
</gene>
<evidence type="ECO:0000256" key="1">
    <source>
        <dbReference type="SAM" id="MobiDB-lite"/>
    </source>
</evidence>
<dbReference type="GeneID" id="108845416"/>
<dbReference type="GeneID" id="108845422"/>
<dbReference type="Proteomes" id="UP000504610">
    <property type="component" value="Chromosome 3"/>
</dbReference>
<dbReference type="RefSeq" id="XP_018474132.1">
    <property type="nucleotide sequence ID" value="XM_018618630.1"/>
</dbReference>
<name>A0A6J0MNS3_RAPSA</name>
<dbReference type="PANTHER" id="PTHR31286">
    <property type="entry name" value="GLYCINE-RICH CELL WALL STRUCTURAL PROTEIN 1.8-LIKE"/>
    <property type="match status" value="1"/>
</dbReference>
<feature type="compositionally biased region" description="Basic and acidic residues" evidence="1">
    <location>
        <begin position="353"/>
        <end position="370"/>
    </location>
</feature>
<feature type="region of interest" description="Disordered" evidence="1">
    <location>
        <begin position="404"/>
        <end position="460"/>
    </location>
</feature>
<organism evidence="3 5">
    <name type="scientific">Raphanus sativus</name>
    <name type="common">Radish</name>
    <name type="synonym">Raphanus raphanistrum var. sativus</name>
    <dbReference type="NCBI Taxonomy" id="3726"/>
    <lineage>
        <taxon>Eukaryota</taxon>
        <taxon>Viridiplantae</taxon>
        <taxon>Streptophyta</taxon>
        <taxon>Embryophyta</taxon>
        <taxon>Tracheophyta</taxon>
        <taxon>Spermatophyta</taxon>
        <taxon>Magnoliopsida</taxon>
        <taxon>eudicotyledons</taxon>
        <taxon>Gunneridae</taxon>
        <taxon>Pentapetalae</taxon>
        <taxon>rosids</taxon>
        <taxon>malvids</taxon>
        <taxon>Brassicales</taxon>
        <taxon>Brassicaceae</taxon>
        <taxon>Brassiceae</taxon>
        <taxon>Raphanus</taxon>
    </lineage>
</organism>
<dbReference type="InterPro" id="IPR025558">
    <property type="entry name" value="DUF4283"/>
</dbReference>
<dbReference type="KEGG" id="rsz:108845416"/>
<dbReference type="InterPro" id="IPR040256">
    <property type="entry name" value="At4g02000-like"/>
</dbReference>